<gene>
    <name evidence="1" type="ORF">H735_29400</name>
</gene>
<dbReference type="EMBL" id="JPRD01000079">
    <property type="protein sequence ID" value="KIF45879.1"/>
    <property type="molecule type" value="Genomic_DNA"/>
</dbReference>
<dbReference type="RefSeq" id="WP_020197183.1">
    <property type="nucleotide sequence ID" value="NZ_BAOH01000109.1"/>
</dbReference>
<protein>
    <submittedName>
        <fullName evidence="1">Uncharacterized protein</fullName>
    </submittedName>
</protein>
<dbReference type="AlphaFoldDB" id="A0A0C1YP42"/>
<reference evidence="1 2" key="1">
    <citation type="submission" date="2014-07" db="EMBL/GenBank/DDBJ databases">
        <title>Unique and conserved regions in Vibrio harveyi and related species in comparison with the shrimp pathogen Vibrio harveyi CAIM 1792.</title>
        <authorList>
            <person name="Espinoza-Valles I."/>
            <person name="Vora G."/>
            <person name="Leekitcharoenphon P."/>
            <person name="Ussery D."/>
            <person name="Hoj L."/>
            <person name="Gomez-Gil B."/>
        </authorList>
    </citation>
    <scope>NUCLEOTIDE SEQUENCE [LARGE SCALE GENOMIC DNA]</scope>
    <source>
        <strain evidence="2">CAIM 1854 / LMG 25443</strain>
    </source>
</reference>
<organism evidence="1 2">
    <name type="scientific">Vibrio owensii CAIM 1854 = LMG 25443</name>
    <dbReference type="NCBI Taxonomy" id="1229493"/>
    <lineage>
        <taxon>Bacteria</taxon>
        <taxon>Pseudomonadati</taxon>
        <taxon>Pseudomonadota</taxon>
        <taxon>Gammaproteobacteria</taxon>
        <taxon>Vibrionales</taxon>
        <taxon>Vibrionaceae</taxon>
        <taxon>Vibrio</taxon>
    </lineage>
</organism>
<proteinExistence type="predicted"/>
<evidence type="ECO:0000313" key="2">
    <source>
        <dbReference type="Proteomes" id="UP000031586"/>
    </source>
</evidence>
<dbReference type="Proteomes" id="UP000031586">
    <property type="component" value="Unassembled WGS sequence"/>
</dbReference>
<name>A0A0C1YP42_9VIBR</name>
<dbReference type="PATRIC" id="fig|1229493.5.peg.5957"/>
<accession>A0A0C1YP42</accession>
<comment type="caution">
    <text evidence="1">The sequence shown here is derived from an EMBL/GenBank/DDBJ whole genome shotgun (WGS) entry which is preliminary data.</text>
</comment>
<sequence>MNAKKALKKLKKKAVKKVASSSNKQLSALKNNALSSVVTSQSRTSSLQSELVNELKGVANQAAMSAAYELAAPLNPLLSWFNDAGGVVDFTTSAKKASTPLPKQSANDAAPAFSVKSVGHLPLKSPPCKRCPALSNGICKCAAKKFRLSA</sequence>
<evidence type="ECO:0000313" key="1">
    <source>
        <dbReference type="EMBL" id="KIF45879.1"/>
    </source>
</evidence>